<dbReference type="CDD" id="cd04859">
    <property type="entry name" value="Prim_Pol"/>
    <property type="match status" value="1"/>
</dbReference>
<dbReference type="Pfam" id="PF09250">
    <property type="entry name" value="Prim-Pol"/>
    <property type="match status" value="1"/>
</dbReference>
<keyword evidence="6" id="KW-1185">Reference proteome</keyword>
<dbReference type="EMBL" id="MZGT01000005">
    <property type="protein sequence ID" value="OPJ65750.1"/>
    <property type="molecule type" value="Genomic_DNA"/>
</dbReference>
<protein>
    <recommendedName>
        <fullName evidence="4">SF3 helicase domain-containing protein</fullName>
    </recommendedName>
</protein>
<evidence type="ECO:0000256" key="1">
    <source>
        <dbReference type="ARBA" id="ARBA00022741"/>
    </source>
</evidence>
<dbReference type="GO" id="GO:0016787">
    <property type="term" value="F:hydrolase activity"/>
    <property type="evidence" value="ECO:0007669"/>
    <property type="project" value="UniProtKB-KW"/>
</dbReference>
<dbReference type="SUPFAM" id="SSF52540">
    <property type="entry name" value="P-loop containing nucleoside triphosphate hydrolases"/>
    <property type="match status" value="1"/>
</dbReference>
<evidence type="ECO:0000313" key="5">
    <source>
        <dbReference type="EMBL" id="OPJ65750.1"/>
    </source>
</evidence>
<keyword evidence="3" id="KW-0067">ATP-binding</keyword>
<dbReference type="InterPro" id="IPR006500">
    <property type="entry name" value="Helicase_put_C_phage/plasmid"/>
</dbReference>
<dbReference type="PANTHER" id="PTHR35372:SF2">
    <property type="entry name" value="SF3 HELICASE DOMAIN-CONTAINING PROTEIN"/>
    <property type="match status" value="1"/>
</dbReference>
<evidence type="ECO:0000256" key="2">
    <source>
        <dbReference type="ARBA" id="ARBA00022801"/>
    </source>
</evidence>
<feature type="domain" description="SF3 helicase" evidence="4">
    <location>
        <begin position="427"/>
        <end position="583"/>
    </location>
</feature>
<dbReference type="InterPro" id="IPR015330">
    <property type="entry name" value="DNA_primase/pol_bifunc_N"/>
</dbReference>
<dbReference type="InterPro" id="IPR014818">
    <property type="entry name" value="Phage/plasmid_primase_P4_C"/>
</dbReference>
<reference evidence="5 6" key="1">
    <citation type="submission" date="2017-03" db="EMBL/GenBank/DDBJ databases">
        <title>Genome sequence of Clostridium chromiireducens DSM 23318.</title>
        <authorList>
            <person name="Poehlein A."/>
            <person name="Daniel R."/>
        </authorList>
    </citation>
    <scope>NUCLEOTIDE SEQUENCE [LARGE SCALE GENOMIC DNA]</scope>
    <source>
        <strain evidence="5 6">DSM 23318</strain>
    </source>
</reference>
<gene>
    <name evidence="5" type="ORF">CLCHR_05260</name>
</gene>
<evidence type="ECO:0000256" key="3">
    <source>
        <dbReference type="ARBA" id="ARBA00022840"/>
    </source>
</evidence>
<organism evidence="5 6">
    <name type="scientific">Clostridium chromiireducens</name>
    <dbReference type="NCBI Taxonomy" id="225345"/>
    <lineage>
        <taxon>Bacteria</taxon>
        <taxon>Bacillati</taxon>
        <taxon>Bacillota</taxon>
        <taxon>Clostridia</taxon>
        <taxon>Eubacteriales</taxon>
        <taxon>Clostridiaceae</taxon>
        <taxon>Clostridium</taxon>
    </lineage>
</organism>
<keyword evidence="1" id="KW-0547">Nucleotide-binding</keyword>
<dbReference type="GO" id="GO:0005524">
    <property type="term" value="F:ATP binding"/>
    <property type="evidence" value="ECO:0007669"/>
    <property type="project" value="UniProtKB-KW"/>
</dbReference>
<dbReference type="Gene3D" id="3.40.50.300">
    <property type="entry name" value="P-loop containing nucleotide triphosphate hydrolases"/>
    <property type="match status" value="1"/>
</dbReference>
<name>A0A1V4J0Y0_9CLOT</name>
<dbReference type="PANTHER" id="PTHR35372">
    <property type="entry name" value="ATP BINDING PROTEIN-RELATED"/>
    <property type="match status" value="1"/>
</dbReference>
<dbReference type="STRING" id="225345.CLCHR_05260"/>
<dbReference type="Pfam" id="PF08706">
    <property type="entry name" value="D5_N"/>
    <property type="match status" value="1"/>
</dbReference>
<dbReference type="SUPFAM" id="SSF56747">
    <property type="entry name" value="Prim-pol domain"/>
    <property type="match status" value="1"/>
</dbReference>
<dbReference type="Proteomes" id="UP000191056">
    <property type="component" value="Unassembled WGS sequence"/>
</dbReference>
<dbReference type="InterPro" id="IPR014015">
    <property type="entry name" value="Helicase_SF3_DNA-vir"/>
</dbReference>
<dbReference type="InterPro" id="IPR045455">
    <property type="entry name" value="NrS-1_pol-like_helicase"/>
</dbReference>
<dbReference type="InterPro" id="IPR014820">
    <property type="entry name" value="PriCT_1"/>
</dbReference>
<dbReference type="Pfam" id="PF19263">
    <property type="entry name" value="DUF5906"/>
    <property type="match status" value="1"/>
</dbReference>
<evidence type="ECO:0000313" key="6">
    <source>
        <dbReference type="Proteomes" id="UP000191056"/>
    </source>
</evidence>
<evidence type="ECO:0000259" key="4">
    <source>
        <dbReference type="PROSITE" id="PS51206"/>
    </source>
</evidence>
<dbReference type="AlphaFoldDB" id="A0A1V4J0Y0"/>
<dbReference type="InterPro" id="IPR051620">
    <property type="entry name" value="ORF904-like_C"/>
</dbReference>
<dbReference type="PROSITE" id="PS51206">
    <property type="entry name" value="SF3_HELICASE_1"/>
    <property type="match status" value="1"/>
</dbReference>
<dbReference type="InterPro" id="IPR027417">
    <property type="entry name" value="P-loop_NTPase"/>
</dbReference>
<dbReference type="SMART" id="SM00942">
    <property type="entry name" value="PriCT_1"/>
    <property type="match status" value="1"/>
</dbReference>
<dbReference type="NCBIfam" id="TIGR01613">
    <property type="entry name" value="primase_Cterm"/>
    <property type="match status" value="1"/>
</dbReference>
<proteinExistence type="predicted"/>
<keyword evidence="2" id="KW-0378">Hydrolase</keyword>
<accession>A0A1V4J0Y0</accession>
<sequence length="714" mass="81556">MWVGGSLNKEQKKIIIRKDLFPITPLINYSKKPIFRWSKDEYLIRNTDELENISKVYKREVDGEIRGGEVSGFSLVTGEKSGIIVIDIDKNHGDSSVDGFKSFTDFISDLSDNDKEIISDTFSVQTPRGGKHLYFKYKKGLKSKASYIDGVDIRTDGGLIVLPCSKVKIDNIISGYKVCNNNEILNMPQALFDKFMELDKPVKNRTAKVITLTTSDMYKEGARNQELFKEVISIVSKSSIRDISTIESIAKGLNLYKCDPPLDDKEVENIVGSISLRLHPAYCNEKSNVINYLLAQHIIQEQPCYQRGNLLFMYDNEKGFYKSMEFREVQKMYFKYAVNDEDKTPIKAKNFADSIMLISEDAKEVHDEKNYINCLNGVIDIENCKLLSHSPKYKLEVQFQGNYIEDWEESFDKSRFKVYLESTLDPESALTLQESWGLMLSPHTREVQNCFIYKGEGANGKSVAFDIQEALIGSNTHICSIGLGDFGGDFVISSAEGKHVNIVRDDELSGKTVNKFFKSMVCGEPVAVNRKNKDIIRLSFNTTMFFGLNRMPGASDKSTGFFRRPVIIPFNNSFGSEEEVKNGIRDKVRDPELAQRIIEDELDIVLMWSLEGLKRVKNNKWKVTVSGLADRELEEYRQEADSSYRFYREKLKNAPNSGIRLSKSDVYRAYDKWCILNNLSPMNVNNFGRQFSSFGVKSKVSNSVRYWVDVEFKN</sequence>
<comment type="caution">
    <text evidence="5">The sequence shown here is derived from an EMBL/GenBank/DDBJ whole genome shotgun (WGS) entry which is preliminary data.</text>
</comment>
<dbReference type="SMART" id="SM00943">
    <property type="entry name" value="Prim-Pol"/>
    <property type="match status" value="1"/>
</dbReference>